<organism evidence="2 3">
    <name type="scientific">Desulfobaculum bizertense DSM 18034</name>
    <dbReference type="NCBI Taxonomy" id="1121442"/>
    <lineage>
        <taxon>Bacteria</taxon>
        <taxon>Pseudomonadati</taxon>
        <taxon>Thermodesulfobacteriota</taxon>
        <taxon>Desulfovibrionia</taxon>
        <taxon>Desulfovibrionales</taxon>
        <taxon>Desulfovibrionaceae</taxon>
        <taxon>Desulfobaculum</taxon>
    </lineage>
</organism>
<dbReference type="OrthoDB" id="9813452at2"/>
<evidence type="ECO:0000313" key="2">
    <source>
        <dbReference type="EMBL" id="SKA81310.1"/>
    </source>
</evidence>
<feature type="signal peptide" evidence="1">
    <location>
        <begin position="1"/>
        <end position="28"/>
    </location>
</feature>
<gene>
    <name evidence="2" type="ORF">SAMN02745702_02697</name>
</gene>
<dbReference type="AlphaFoldDB" id="A0A1T4WVA4"/>
<sequence>MKFFACVMSLVGSAVLCVSLGWASPVTVAEAPEETVSTEEVPASCTSAPGAEATILSLDSLKPVAFDCGDTDAVSGAFLQLFDYGVIDWETGELIATGTGTPPEYIPNPDRAWNIARRAATISARRNMLNLLRHVPVRSDATVENFLGSSESTQNLMRGCLQNSSIRGAVLLPDGSAEVTVRMNLRGRLSDIFWAHESDFGIQMPQHKATSSADDCGITGLIIDARGIDLKPAMSLCCRDEEGNLLYGPPTVGKDLAIQRGLVSYVRCLDSGCVDERVGGRPLYVRALRPAGKLGTDVVIATDNANEIREQLGDGMCLAQCRVLVLLD</sequence>
<reference evidence="2 3" key="1">
    <citation type="submission" date="2017-02" db="EMBL/GenBank/DDBJ databases">
        <authorList>
            <person name="Peterson S.W."/>
        </authorList>
    </citation>
    <scope>NUCLEOTIDE SEQUENCE [LARGE SCALE GENOMIC DNA]</scope>
    <source>
        <strain evidence="2 3">DSM 18034</strain>
    </source>
</reference>
<dbReference type="STRING" id="1121442.SAMN02745702_02697"/>
<feature type="chain" id="PRO_5012029744" evidence="1">
    <location>
        <begin position="29"/>
        <end position="328"/>
    </location>
</feature>
<accession>A0A1T4WVA4</accession>
<dbReference type="Proteomes" id="UP000189733">
    <property type="component" value="Unassembled WGS sequence"/>
</dbReference>
<evidence type="ECO:0000313" key="3">
    <source>
        <dbReference type="Proteomes" id="UP000189733"/>
    </source>
</evidence>
<name>A0A1T4WVA4_9BACT</name>
<evidence type="ECO:0000256" key="1">
    <source>
        <dbReference type="SAM" id="SignalP"/>
    </source>
</evidence>
<keyword evidence="1" id="KW-0732">Signal</keyword>
<dbReference type="EMBL" id="FUYA01000011">
    <property type="protein sequence ID" value="SKA81310.1"/>
    <property type="molecule type" value="Genomic_DNA"/>
</dbReference>
<proteinExistence type="predicted"/>
<keyword evidence="3" id="KW-1185">Reference proteome</keyword>
<dbReference type="RefSeq" id="WP_078685963.1">
    <property type="nucleotide sequence ID" value="NZ_FUYA01000011.1"/>
</dbReference>
<protein>
    <submittedName>
        <fullName evidence="2">Uncharacterized protein</fullName>
    </submittedName>
</protein>